<keyword evidence="4" id="KW-1185">Reference proteome</keyword>
<keyword evidence="2" id="KW-0732">Signal</keyword>
<protein>
    <recommendedName>
        <fullName evidence="5">Ribosomal protein s17</fullName>
    </recommendedName>
</protein>
<feature type="region of interest" description="Disordered" evidence="1">
    <location>
        <begin position="43"/>
        <end position="99"/>
    </location>
</feature>
<dbReference type="InterPro" id="IPR053216">
    <property type="entry name" value="Appressorial_penetr-assoc"/>
</dbReference>
<evidence type="ECO:0008006" key="5">
    <source>
        <dbReference type="Google" id="ProtNLM"/>
    </source>
</evidence>
<sequence>MRLLELLFTLASLAMIVIAGREANVRSGHSRDLLLAPRHAKKLSKLGHPHPDKEEPGNAEPGKGEPAKGEPRKGEPAKAEPGKGEPGKGDKEAGNNKGAAPAGVLEANVVQNASQHNGNAANATGQTPSATDLANFINFCNGSALTNGTQVEAGSCNSIPMGKIPAKKNMISSIIMCPQNGAKIPAGKEFKLQAKVSNLAAGNFTNPESTYYSAPQDLNSEGKVMGHLHFTIQNTGGDLNPQEPLDPIDIQDFKAVNTAADPAGLLSVSVENGVPAGNYRVCTLIAASNHQPVIMPVARRGAQDDCIRFTAE</sequence>
<feature type="signal peptide" evidence="2">
    <location>
        <begin position="1"/>
        <end position="19"/>
    </location>
</feature>
<dbReference type="PANTHER" id="PTHR34587:SF2">
    <property type="entry name" value="G-PROTEIN COUPLED RECEPTORS FAMILY 1 PROFILE DOMAIN-CONTAINING PROTEIN"/>
    <property type="match status" value="1"/>
</dbReference>
<feature type="chain" id="PRO_5042598535" description="Ribosomal protein s17" evidence="2">
    <location>
        <begin position="20"/>
        <end position="312"/>
    </location>
</feature>
<proteinExistence type="predicted"/>
<evidence type="ECO:0000256" key="1">
    <source>
        <dbReference type="SAM" id="MobiDB-lite"/>
    </source>
</evidence>
<dbReference type="EMBL" id="JASWJB010000541">
    <property type="protein sequence ID" value="KAK2589848.1"/>
    <property type="molecule type" value="Genomic_DNA"/>
</dbReference>
<evidence type="ECO:0000313" key="4">
    <source>
        <dbReference type="Proteomes" id="UP001251528"/>
    </source>
</evidence>
<accession>A0AAJ0CDG2</accession>
<dbReference type="Proteomes" id="UP001251528">
    <property type="component" value="Unassembled WGS sequence"/>
</dbReference>
<gene>
    <name evidence="3" type="ORF">QQS21_012470</name>
</gene>
<evidence type="ECO:0000313" key="3">
    <source>
        <dbReference type="EMBL" id="KAK2589848.1"/>
    </source>
</evidence>
<reference evidence="3" key="1">
    <citation type="submission" date="2023-06" db="EMBL/GenBank/DDBJ databases">
        <title>Conoideocrella luteorostrata (Hypocreales: Clavicipitaceae), a potential biocontrol fungus for elongate hemlock scale in United States Christmas tree production areas.</title>
        <authorList>
            <person name="Barrett H."/>
            <person name="Lovett B."/>
            <person name="Macias A.M."/>
            <person name="Stajich J.E."/>
            <person name="Kasson M.T."/>
        </authorList>
    </citation>
    <scope>NUCLEOTIDE SEQUENCE</scope>
    <source>
        <strain evidence="3">ARSEF 14590</strain>
    </source>
</reference>
<feature type="compositionally biased region" description="Basic and acidic residues" evidence="1">
    <location>
        <begin position="49"/>
        <end position="94"/>
    </location>
</feature>
<name>A0AAJ0CDG2_9HYPO</name>
<organism evidence="3 4">
    <name type="scientific">Conoideocrella luteorostrata</name>
    <dbReference type="NCBI Taxonomy" id="1105319"/>
    <lineage>
        <taxon>Eukaryota</taxon>
        <taxon>Fungi</taxon>
        <taxon>Dikarya</taxon>
        <taxon>Ascomycota</taxon>
        <taxon>Pezizomycotina</taxon>
        <taxon>Sordariomycetes</taxon>
        <taxon>Hypocreomycetidae</taxon>
        <taxon>Hypocreales</taxon>
        <taxon>Clavicipitaceae</taxon>
        <taxon>Conoideocrella</taxon>
    </lineage>
</organism>
<comment type="caution">
    <text evidence="3">The sequence shown here is derived from an EMBL/GenBank/DDBJ whole genome shotgun (WGS) entry which is preliminary data.</text>
</comment>
<dbReference type="AlphaFoldDB" id="A0AAJ0CDG2"/>
<dbReference type="PANTHER" id="PTHR34587">
    <property type="entry name" value="VWFA DOMAIN-CONTAINING PROTEIN"/>
    <property type="match status" value="1"/>
</dbReference>
<evidence type="ECO:0000256" key="2">
    <source>
        <dbReference type="SAM" id="SignalP"/>
    </source>
</evidence>